<organism evidence="3 4">
    <name type="scientific">Planoprotostelium fungivorum</name>
    <dbReference type="NCBI Taxonomy" id="1890364"/>
    <lineage>
        <taxon>Eukaryota</taxon>
        <taxon>Amoebozoa</taxon>
        <taxon>Evosea</taxon>
        <taxon>Variosea</taxon>
        <taxon>Cavosteliida</taxon>
        <taxon>Cavosteliaceae</taxon>
        <taxon>Planoprotostelium</taxon>
    </lineage>
</organism>
<keyword evidence="4" id="KW-1185">Reference proteome</keyword>
<sequence>MLTTSIELKCCPYTLQHRRVRRCTTVAVVVTSQSLLLGGMSEATSLQRVNNMDEDQRITGVFFHILLRIHYCKDLPSLDTPFLGFLYFRFRLLDQVRDSKLLKIQRGKVDINDEIHLELSFSLEEYSPSDIISALEDGKFRVEVIESHFRSTSSWQCEEIPLLAWEGKRCLPILMGERFDLRELIHTGAPFSRLNRHKIIQMVQPINSSVTENLHPCILYFTMSSICIPMESAQVLSSSNARSLFDIDDLEIKKDDRKNRKAHSSQHHKRSKMEDGGIDHVGDYDDLADADYIEQLNENKNYAERQREEERRRKREELKREERRLQQKIEIETKQREEERKREALKREEELVEEERRREEERLREMIEAVKSPIHFKKAKTPVRKEARVILQTPSTSDDDEIITADEDLTEYDHIRDVESSAEFRVSRERDVDRKFRKNSSKKGGPIYEPKTMIRDCSACQSDVTDKRQEREGKTKIDPTSSSTTRRERSNVDTNGRSKREAGDEDIRKTDNKNTYDRSRLHSHQETEERRTIREERSGRNLRENSGRDIFVPINEGLHSSHPHEGKIYLDKFDGMDVEGDATYREFVWREAISAEKACHDLEEIQRQIEEKRDHYRTVYDRMVAKEYKSPNHRVQFGRP</sequence>
<feature type="compositionally biased region" description="Basic and acidic residues" evidence="2">
    <location>
        <begin position="272"/>
        <end position="281"/>
    </location>
</feature>
<feature type="region of interest" description="Disordered" evidence="2">
    <location>
        <begin position="298"/>
        <end position="323"/>
    </location>
</feature>
<dbReference type="AlphaFoldDB" id="A0A2P6NMK8"/>
<feature type="compositionally biased region" description="Basic and acidic residues" evidence="2">
    <location>
        <begin position="425"/>
        <end position="434"/>
    </location>
</feature>
<feature type="coiled-coil region" evidence="1">
    <location>
        <begin position="595"/>
        <end position="622"/>
    </location>
</feature>
<proteinExistence type="predicted"/>
<feature type="compositionally biased region" description="Basic residues" evidence="2">
    <location>
        <begin position="259"/>
        <end position="271"/>
    </location>
</feature>
<reference evidence="3 4" key="1">
    <citation type="journal article" date="2018" name="Genome Biol. Evol.">
        <title>Multiple Roots of Fruiting Body Formation in Amoebozoa.</title>
        <authorList>
            <person name="Hillmann F."/>
            <person name="Forbes G."/>
            <person name="Novohradska S."/>
            <person name="Ferling I."/>
            <person name="Riege K."/>
            <person name="Groth M."/>
            <person name="Westermann M."/>
            <person name="Marz M."/>
            <person name="Spaller T."/>
            <person name="Winckler T."/>
            <person name="Schaap P."/>
            <person name="Glockner G."/>
        </authorList>
    </citation>
    <scope>NUCLEOTIDE SEQUENCE [LARGE SCALE GENOMIC DNA]</scope>
    <source>
        <strain evidence="3 4">Jena</strain>
    </source>
</reference>
<accession>A0A2P6NMK8</accession>
<evidence type="ECO:0000256" key="1">
    <source>
        <dbReference type="SAM" id="Coils"/>
    </source>
</evidence>
<feature type="compositionally biased region" description="Basic and acidic residues" evidence="2">
    <location>
        <begin position="485"/>
        <end position="547"/>
    </location>
</feature>
<feature type="compositionally biased region" description="Basic and acidic residues" evidence="2">
    <location>
        <begin position="464"/>
        <end position="477"/>
    </location>
</feature>
<feature type="compositionally biased region" description="Basic and acidic residues" evidence="2">
    <location>
        <begin position="301"/>
        <end position="323"/>
    </location>
</feature>
<feature type="region of interest" description="Disordered" evidence="2">
    <location>
        <begin position="420"/>
        <end position="547"/>
    </location>
</feature>
<feature type="region of interest" description="Disordered" evidence="2">
    <location>
        <begin position="256"/>
        <end position="281"/>
    </location>
</feature>
<evidence type="ECO:0000256" key="2">
    <source>
        <dbReference type="SAM" id="MobiDB-lite"/>
    </source>
</evidence>
<comment type="caution">
    <text evidence="3">The sequence shown here is derived from an EMBL/GenBank/DDBJ whole genome shotgun (WGS) entry which is preliminary data.</text>
</comment>
<evidence type="ECO:0000313" key="3">
    <source>
        <dbReference type="EMBL" id="PRP85169.1"/>
    </source>
</evidence>
<dbReference type="InParanoid" id="A0A2P6NMK8"/>
<evidence type="ECO:0000313" key="4">
    <source>
        <dbReference type="Proteomes" id="UP000241769"/>
    </source>
</evidence>
<dbReference type="EMBL" id="MDYQ01000049">
    <property type="protein sequence ID" value="PRP85169.1"/>
    <property type="molecule type" value="Genomic_DNA"/>
</dbReference>
<dbReference type="Proteomes" id="UP000241769">
    <property type="component" value="Unassembled WGS sequence"/>
</dbReference>
<protein>
    <submittedName>
        <fullName evidence="3">Uncharacterized protein</fullName>
    </submittedName>
</protein>
<name>A0A2P6NMK8_9EUKA</name>
<keyword evidence="1" id="KW-0175">Coiled coil</keyword>
<gene>
    <name evidence="3" type="ORF">PROFUN_07116</name>
</gene>